<keyword evidence="2" id="KW-0456">Lyase</keyword>
<dbReference type="EMBL" id="NFZW01000005">
    <property type="protein sequence ID" value="RFA38152.1"/>
    <property type="molecule type" value="Genomic_DNA"/>
</dbReference>
<proteinExistence type="predicted"/>
<dbReference type="Gene3D" id="3.40.50.1400">
    <property type="match status" value="1"/>
</dbReference>
<evidence type="ECO:0000256" key="1">
    <source>
        <dbReference type="ARBA" id="ARBA00022723"/>
    </source>
</evidence>
<dbReference type="SUPFAM" id="SSF53800">
    <property type="entry name" value="Chelatase"/>
    <property type="match status" value="1"/>
</dbReference>
<accession>A0A3E0WYU0</accession>
<dbReference type="InterPro" id="IPR050963">
    <property type="entry name" value="Sirohydro_Cobaltochel/CbiX"/>
</dbReference>
<dbReference type="PANTHER" id="PTHR33542:SF3">
    <property type="entry name" value="SIROHYDROCHLORIN FERROCHELATASE, CHLOROPLASTIC"/>
    <property type="match status" value="1"/>
</dbReference>
<dbReference type="CDD" id="cd03416">
    <property type="entry name" value="CbiX_SirB_N"/>
    <property type="match status" value="1"/>
</dbReference>
<dbReference type="GO" id="GO:0046872">
    <property type="term" value="F:metal ion binding"/>
    <property type="evidence" value="ECO:0007669"/>
    <property type="project" value="UniProtKB-KW"/>
</dbReference>
<dbReference type="PANTHER" id="PTHR33542">
    <property type="entry name" value="SIROHYDROCHLORIN FERROCHELATASE, CHLOROPLASTIC"/>
    <property type="match status" value="1"/>
</dbReference>
<evidence type="ECO:0000313" key="3">
    <source>
        <dbReference type="EMBL" id="RFA38152.1"/>
    </source>
</evidence>
<name>A0A3E0WYU0_9GAMM</name>
<evidence type="ECO:0000256" key="2">
    <source>
        <dbReference type="ARBA" id="ARBA00023239"/>
    </source>
</evidence>
<organism evidence="3 4">
    <name type="scientific">Alkalilimnicola ehrlichii</name>
    <dbReference type="NCBI Taxonomy" id="351052"/>
    <lineage>
        <taxon>Bacteria</taxon>
        <taxon>Pseudomonadati</taxon>
        <taxon>Pseudomonadota</taxon>
        <taxon>Gammaproteobacteria</taxon>
        <taxon>Chromatiales</taxon>
        <taxon>Ectothiorhodospiraceae</taxon>
        <taxon>Alkalilimnicola</taxon>
    </lineage>
</organism>
<reference evidence="4" key="1">
    <citation type="submission" date="2017-05" db="EMBL/GenBank/DDBJ databases">
        <authorList>
            <person name="Sharma S."/>
            <person name="Sidhu C."/>
            <person name="Pinnaka A.K."/>
        </authorList>
    </citation>
    <scope>NUCLEOTIDE SEQUENCE [LARGE SCALE GENOMIC DNA]</scope>
    <source>
        <strain evidence="4">AK93</strain>
    </source>
</reference>
<keyword evidence="4" id="KW-1185">Reference proteome</keyword>
<dbReference type="OrthoDB" id="9797895at2"/>
<gene>
    <name evidence="3" type="ORF">CAL65_06410</name>
</gene>
<keyword evidence="1" id="KW-0479">Metal-binding</keyword>
<protein>
    <submittedName>
        <fullName evidence="3">Cobalamin biosynthesis protein CbiX</fullName>
    </submittedName>
</protein>
<evidence type="ECO:0000313" key="4">
    <source>
        <dbReference type="Proteomes" id="UP000256763"/>
    </source>
</evidence>
<sequence length="121" mass="13168">MMRALLILAHGSRREASNDEVRELARMLASRLDLSFSRVDAAFLELTSPTIDQAVDEAVAAGATQVVLYPYFLAAGRHVAEDIPAIVDRCRSRHPAVAIDLRPYLGASPALIELLINELSA</sequence>
<dbReference type="InterPro" id="IPR002762">
    <property type="entry name" value="CbiX-like"/>
</dbReference>
<dbReference type="Pfam" id="PF01903">
    <property type="entry name" value="CbiX"/>
    <property type="match status" value="1"/>
</dbReference>
<dbReference type="Proteomes" id="UP000256763">
    <property type="component" value="Unassembled WGS sequence"/>
</dbReference>
<comment type="caution">
    <text evidence="3">The sequence shown here is derived from an EMBL/GenBank/DDBJ whole genome shotgun (WGS) entry which is preliminary data.</text>
</comment>
<dbReference type="GO" id="GO:0016829">
    <property type="term" value="F:lyase activity"/>
    <property type="evidence" value="ECO:0007669"/>
    <property type="project" value="UniProtKB-KW"/>
</dbReference>
<dbReference type="AlphaFoldDB" id="A0A3E0WYU0"/>